<dbReference type="InterPro" id="IPR021145">
    <property type="entry name" value="Portal_protein_SPP1_Gp6-like"/>
</dbReference>
<gene>
    <name evidence="1" type="ORF">SDC9_69281</name>
</gene>
<dbReference type="AlphaFoldDB" id="A0A644Y2Q4"/>
<accession>A0A644Y2Q4</accession>
<proteinExistence type="predicted"/>
<sequence>MCIYNANLSDEELLKMKSNKIFSVDSDESNSARIEWLNKDSNDTENENYKDRLENMIKKFSFVADLETIATSHVSAESIKNGSYGIEGIVSDKESQFKQSLFRRLQLICNIYNLFGNDFTTDGIKIQFFRNIPKNLSVIADNVSKLASTVSRKSLLQQIPFITDINAELKQIEEEQKQNYHNENIQDN</sequence>
<dbReference type="EMBL" id="VSSQ01003893">
    <property type="protein sequence ID" value="MPM22822.1"/>
    <property type="molecule type" value="Genomic_DNA"/>
</dbReference>
<evidence type="ECO:0000313" key="1">
    <source>
        <dbReference type="EMBL" id="MPM22822.1"/>
    </source>
</evidence>
<protein>
    <recommendedName>
        <fullName evidence="2">Phage portal protein</fullName>
    </recommendedName>
</protein>
<comment type="caution">
    <text evidence="1">The sequence shown here is derived from an EMBL/GenBank/DDBJ whole genome shotgun (WGS) entry which is preliminary data.</text>
</comment>
<evidence type="ECO:0008006" key="2">
    <source>
        <dbReference type="Google" id="ProtNLM"/>
    </source>
</evidence>
<name>A0A644Y2Q4_9ZZZZ</name>
<reference evidence="1" key="1">
    <citation type="submission" date="2019-08" db="EMBL/GenBank/DDBJ databases">
        <authorList>
            <person name="Kucharzyk K."/>
            <person name="Murdoch R.W."/>
            <person name="Higgins S."/>
            <person name="Loffler F."/>
        </authorList>
    </citation>
    <scope>NUCLEOTIDE SEQUENCE</scope>
</reference>
<dbReference type="Pfam" id="PF05133">
    <property type="entry name" value="SPP1_portal"/>
    <property type="match status" value="1"/>
</dbReference>
<organism evidence="1">
    <name type="scientific">bioreactor metagenome</name>
    <dbReference type="NCBI Taxonomy" id="1076179"/>
    <lineage>
        <taxon>unclassified sequences</taxon>
        <taxon>metagenomes</taxon>
        <taxon>ecological metagenomes</taxon>
    </lineage>
</organism>